<evidence type="ECO:0000256" key="1">
    <source>
        <dbReference type="SAM" id="MobiDB-lite"/>
    </source>
</evidence>
<gene>
    <name evidence="2" type="ORF">ABVT43_02010</name>
</gene>
<sequence length="71" mass="8011">MAKNRKSRMVLSHEAETEQKSITVQHIPRNRVSQNPLLRKGGVHQKSNSAKRSAARRQTKRMVDDGVSFAA</sequence>
<comment type="caution">
    <text evidence="2">The sequence shown here is derived from an EMBL/GenBank/DDBJ whole genome shotgun (WGS) entry which is preliminary data.</text>
</comment>
<reference evidence="2 3" key="1">
    <citation type="submission" date="2024-06" db="EMBL/GenBank/DDBJ databases">
        <authorList>
            <person name="Li F."/>
        </authorList>
    </citation>
    <scope>NUCLEOTIDE SEQUENCE [LARGE SCALE GENOMIC DNA]</scope>
    <source>
        <strain evidence="2 3">GXAS 311</strain>
    </source>
</reference>
<name>A0ABV2BPL5_9GAMM</name>
<organism evidence="2 3">
    <name type="scientific">Aliikangiella maris</name>
    <dbReference type="NCBI Taxonomy" id="3162458"/>
    <lineage>
        <taxon>Bacteria</taxon>
        <taxon>Pseudomonadati</taxon>
        <taxon>Pseudomonadota</taxon>
        <taxon>Gammaproteobacteria</taxon>
        <taxon>Oceanospirillales</taxon>
        <taxon>Pleioneaceae</taxon>
        <taxon>Aliikangiella</taxon>
    </lineage>
</organism>
<evidence type="ECO:0008006" key="4">
    <source>
        <dbReference type="Google" id="ProtNLM"/>
    </source>
</evidence>
<proteinExistence type="predicted"/>
<evidence type="ECO:0000313" key="2">
    <source>
        <dbReference type="EMBL" id="MET1253890.1"/>
    </source>
</evidence>
<feature type="region of interest" description="Disordered" evidence="1">
    <location>
        <begin position="1"/>
        <end position="71"/>
    </location>
</feature>
<dbReference type="Proteomes" id="UP001548189">
    <property type="component" value="Unassembled WGS sequence"/>
</dbReference>
<protein>
    <recommendedName>
        <fullName evidence="4">Ribosome alternative rescue factor ArfA</fullName>
    </recommendedName>
</protein>
<evidence type="ECO:0000313" key="3">
    <source>
        <dbReference type="Proteomes" id="UP001548189"/>
    </source>
</evidence>
<accession>A0ABV2BPL5</accession>
<dbReference type="RefSeq" id="WP_353873429.1">
    <property type="nucleotide sequence ID" value="NZ_JBEVCJ010000001.1"/>
</dbReference>
<dbReference type="EMBL" id="JBEVCJ010000001">
    <property type="protein sequence ID" value="MET1253890.1"/>
    <property type="molecule type" value="Genomic_DNA"/>
</dbReference>
<keyword evidence="3" id="KW-1185">Reference proteome</keyword>